<reference evidence="2 3" key="1">
    <citation type="submission" date="2018-10" db="EMBL/GenBank/DDBJ databases">
        <title>Draft genome sequence of the microsporidian Tubulinosema ratisbonensis.</title>
        <authorList>
            <person name="Polonais V."/>
            <person name="Peyretaillade E."/>
            <person name="Niehus S."/>
            <person name="Wawrzyniak I."/>
            <person name="Franchet A."/>
            <person name="Gaspin C."/>
            <person name="Reichstadt M."/>
            <person name="Belser C."/>
            <person name="Labadie K."/>
            <person name="Delbac F."/>
            <person name="Ferrandon D."/>
        </authorList>
    </citation>
    <scope>NUCLEOTIDE SEQUENCE [LARGE SCALE GENOMIC DNA]</scope>
    <source>
        <strain evidence="2 3">Franzen</strain>
    </source>
</reference>
<name>A0A437AK28_9MICR</name>
<feature type="non-terminal residue" evidence="2">
    <location>
        <position position="519"/>
    </location>
</feature>
<organism evidence="2 3">
    <name type="scientific">Tubulinosema ratisbonensis</name>
    <dbReference type="NCBI Taxonomy" id="291195"/>
    <lineage>
        <taxon>Eukaryota</taxon>
        <taxon>Fungi</taxon>
        <taxon>Fungi incertae sedis</taxon>
        <taxon>Microsporidia</taxon>
        <taxon>Tubulinosematoidea</taxon>
        <taxon>Tubulinosematidae</taxon>
        <taxon>Tubulinosema</taxon>
    </lineage>
</organism>
<evidence type="ECO:0000313" key="3">
    <source>
        <dbReference type="Proteomes" id="UP000282876"/>
    </source>
</evidence>
<dbReference type="AlphaFoldDB" id="A0A437AK28"/>
<feature type="region of interest" description="Disordered" evidence="1">
    <location>
        <begin position="471"/>
        <end position="519"/>
    </location>
</feature>
<feature type="compositionally biased region" description="Acidic residues" evidence="1">
    <location>
        <begin position="472"/>
        <end position="486"/>
    </location>
</feature>
<keyword evidence="3" id="KW-1185">Reference proteome</keyword>
<dbReference type="Proteomes" id="UP000282876">
    <property type="component" value="Unassembled WGS sequence"/>
</dbReference>
<evidence type="ECO:0000313" key="2">
    <source>
        <dbReference type="EMBL" id="RVD91535.1"/>
    </source>
</evidence>
<feature type="compositionally biased region" description="Polar residues" evidence="1">
    <location>
        <begin position="489"/>
        <end position="501"/>
    </location>
</feature>
<gene>
    <name evidence="2" type="ORF">TUBRATIS_20170</name>
</gene>
<comment type="caution">
    <text evidence="2">The sequence shown here is derived from an EMBL/GenBank/DDBJ whole genome shotgun (WGS) entry which is preliminary data.</text>
</comment>
<feature type="compositionally biased region" description="Basic and acidic residues" evidence="1">
    <location>
        <begin position="509"/>
        <end position="519"/>
    </location>
</feature>
<dbReference type="VEuPathDB" id="MicrosporidiaDB:TUBRATIS_20170"/>
<evidence type="ECO:0000256" key="1">
    <source>
        <dbReference type="SAM" id="MobiDB-lite"/>
    </source>
</evidence>
<dbReference type="EMBL" id="RCSS01000493">
    <property type="protein sequence ID" value="RVD91535.1"/>
    <property type="molecule type" value="Genomic_DNA"/>
</dbReference>
<sequence length="519" mass="60768">MFGWLLAAISTWFNPSQKKCASISQDVNTMVGKFDLKWNRLKLERSAFFLGHCVYGSKDPRMNLLSDEVDKLFLILEDREKLCKNVIQTVLIQCNELIKRDDDEKLANEIKEIVECLDKILILDNCADNLDYEYLFKDDMKNQEEIFCLACNEQLHEAKQCPLYIHVQFPSFDDPLPPKLCSELIQKACFCKIMRKLFPFDYKNFEDFKFEMTSEPFRIHANRGEDVITKQPSTIYRKEAIRVPKPTENATCFEPNQTEEAFPIKDNDKQEECIKTKLNSEECSFNLINYKMIKLDMIPGLDTTLNEEKTESEFVPDFESNPHFDENDRRFDLNPNLQKNMKQEDINIIDEKYIQQIKNLESIKKKEQSENDDFIEPIADLRIDKGIDLELEGCLLTKPNMLQPLQVKEEELQGAYGLNKCHCMIIEETEDEETEEYETEEEETELVYYTSGVVGNYYYDIYNNPLPTIYEESGEENESQPEEEINSSDSVNGLINWQQKSKPLPGVKSKFDSHENEKF</sequence>
<protein>
    <submittedName>
        <fullName evidence="2">Uncharacterized protein</fullName>
    </submittedName>
</protein>
<proteinExistence type="predicted"/>
<accession>A0A437AK28</accession>